<dbReference type="PANTHER" id="PTHR23221:SF7">
    <property type="entry name" value="PHOSPHATIDYLINOSITOL-GLYCAN-SPECIFIC PHOSPHOLIPASE D"/>
    <property type="match status" value="1"/>
</dbReference>
<feature type="compositionally biased region" description="Polar residues" evidence="5">
    <location>
        <begin position="880"/>
        <end position="900"/>
    </location>
</feature>
<evidence type="ECO:0000313" key="8">
    <source>
        <dbReference type="Proteomes" id="UP000005947"/>
    </source>
</evidence>
<evidence type="ECO:0000256" key="6">
    <source>
        <dbReference type="SAM" id="SignalP"/>
    </source>
</evidence>
<proteinExistence type="predicted"/>
<feature type="compositionally biased region" description="Basic and acidic residues" evidence="5">
    <location>
        <begin position="75"/>
        <end position="88"/>
    </location>
</feature>
<feature type="region of interest" description="Disordered" evidence="5">
    <location>
        <begin position="1111"/>
        <end position="1137"/>
    </location>
</feature>
<keyword evidence="8" id="KW-1185">Reference proteome</keyword>
<dbReference type="PANTHER" id="PTHR23221">
    <property type="entry name" value="GLYCOSYLPHOSPHATIDYLINOSITOL PHOSPHOLIPASE D"/>
    <property type="match status" value="1"/>
</dbReference>
<feature type="chain" id="PRO_5039293477" evidence="6">
    <location>
        <begin position="25"/>
        <end position="1187"/>
    </location>
</feature>
<dbReference type="InterPro" id="IPR028994">
    <property type="entry name" value="Integrin_alpha_N"/>
</dbReference>
<dbReference type="OrthoDB" id="877328at2"/>
<sequence length="1187" mass="125003">MNNSRQHSAAFYAIHAALTTPVLAACFTFSPLAPHLPQAYAQTQEATSNVSNTSSVVNANANPAIKSQQSTRNAPEPDERVASITDSDARKWSGIDGSRYGDSIRKTSRVTYTDAGKPLPVSCDVTGDNRPDMIFVDEAQQKIHVVDHIPYGSDKDDVVKSINEQQKAAHISLPTKDDPSDTWKVSCVKTKRGETATLAIANGKKVLIEKTNSIVPEGLSQNAAANSTAAQAQEFVVSSTLTFSDNVYAITSATSAFDVPGMYVAAGKKLYWYESIPTSDTNGAKATKVWELAENDLSNGSDPTAQSAPRVTLAPLNYAIGEDQTVGIGLPRLNKVYAIPVSAESGSADEAGTVIYGTEGGFGTSMVAMSDINDDDCDDFAIGAPFANGNTGAVAVIFGSKEARGDIHVQTSSTSENTVMRGQEHAGTLIRQTNRGRIGMTLGYIPAYDPDNKGALVIARPDHEEHPGAVIVSETALLENHNSGLGLDGIPSNQSAFLASEEGEGDAGYFVGVLPPSDSDSQLSTIYTADTNGKVDVWTADMRRQHQTTPPAKPLYPEPPAPSAAPAYTPVNEADQKSWLGEFTSGLGGALAQATGDVTGDGKPDIVSGNAIRSEYKFDPFYEDSTPTHGWVFNVTGEIQIIPGGTQGGTKGTTIADNKDVITIKGPQKTDNPATDSAMGFSVAIIGDVNGDGIDDIAATSVTTGKIWVIYGGKDLAKTNLNQLTPDRGYVIEMPSDAGGAGYQVTRVGDFDGDGLADVGFVVANTPFALGRKEASYGTAYILKGNKDGRNINLKDLEAAHADVLWTVKTPKNHTLSSFTQVGDVNGDGIADYVLTDFNTFTTQGHIPGKAWVVYGSKEHKPVDLENTLSDSVNAASATRSADTMSSVVTNASSNDSGKSSVGYELSMPDNASWRLGAGNSVANAGDVNGDGLDDFVIGFDGGTISEQRNGGVALVLGTKSAPKQRVIDPENVQKNDSAIYVLTGKAQESSFGWAVAALPQSKNNPDALLAIGAGREDQNGVAYILRVKDIPQGVTAISKLGNKVGVIRDDGERARFGRSLAFVGNFLGKPTLAIGGDGVIDDPLSGQEGYAHSAHVLAVAIDRVLPREASDATTDEHNETGNSDNHTSNSDHNHHEAAHFKRETSMQHTPQTGDALNFSAWICEAFGLLGAGLGFARKHAKKHAKK</sequence>
<comment type="caution">
    <text evidence="7">The sequence shown here is derived from an EMBL/GenBank/DDBJ whole genome shotgun (WGS) entry which is preliminary data.</text>
</comment>
<dbReference type="Gene3D" id="2.130.10.130">
    <property type="entry name" value="Integrin alpha, N-terminal"/>
    <property type="match status" value="3"/>
</dbReference>
<gene>
    <name evidence="7" type="ORF">HMPREF0091_10197</name>
</gene>
<reference evidence="7 8" key="1">
    <citation type="submission" date="2011-02" db="EMBL/GenBank/DDBJ databases">
        <authorList>
            <person name="Muzny D."/>
            <person name="Qin X."/>
            <person name="Buhay C."/>
            <person name="Dugan-Rocha S."/>
            <person name="Ding Y."/>
            <person name="Chen G."/>
            <person name="Hawes A."/>
            <person name="Holder M."/>
            <person name="Jhangiani S."/>
            <person name="Johnson A."/>
            <person name="Khan Z."/>
            <person name="Li Z."/>
            <person name="Liu W."/>
            <person name="Liu X."/>
            <person name="Perez L."/>
            <person name="Shen H."/>
            <person name="Wang Q."/>
            <person name="Watt J."/>
            <person name="Xi L."/>
            <person name="Xin Y."/>
            <person name="Zhou J."/>
            <person name="Deng J."/>
            <person name="Jiang H."/>
            <person name="Liu Y."/>
            <person name="Qu J."/>
            <person name="Song X.-Z."/>
            <person name="Zhang L."/>
            <person name="Villasana D."/>
            <person name="Johnson A."/>
            <person name="Liu J."/>
            <person name="Liyanage D."/>
            <person name="Lorensuhewa L."/>
            <person name="Robinson T."/>
            <person name="Song A."/>
            <person name="Song B.-B."/>
            <person name="Dinh H."/>
            <person name="Thornton R."/>
            <person name="Coyle M."/>
            <person name="Francisco L."/>
            <person name="Jackson L."/>
            <person name="Javaid M."/>
            <person name="Korchina V."/>
            <person name="Kovar C."/>
            <person name="Mata R."/>
            <person name="Mathew T."/>
            <person name="Ngo R."/>
            <person name="Nguyen L."/>
            <person name="Nguyen N."/>
            <person name="Okwuonu G."/>
            <person name="Ongeri F."/>
            <person name="Pham C."/>
            <person name="Simmons D."/>
            <person name="Wilczek-Boney K."/>
            <person name="Hale W."/>
            <person name="Jakkamsetti A."/>
            <person name="Pham P."/>
            <person name="Ruth R."/>
            <person name="San Lucas F."/>
            <person name="Warren J."/>
            <person name="Zhang J."/>
            <person name="Zhao Z."/>
            <person name="Zhou C."/>
            <person name="Zhu D."/>
            <person name="Lee S."/>
            <person name="Bess C."/>
            <person name="Blankenburg K."/>
            <person name="Forbes L."/>
            <person name="Fu Q."/>
            <person name="Gubbala S."/>
            <person name="Hirani K."/>
            <person name="Jayaseelan J.C."/>
            <person name="Lara F."/>
            <person name="Munidasa M."/>
            <person name="Palculict T."/>
            <person name="Patil S."/>
            <person name="Pu L.-L."/>
            <person name="Saada N."/>
            <person name="Tang L."/>
            <person name="Weissenberger G."/>
            <person name="Zhu Y."/>
            <person name="Hemphill L."/>
            <person name="Shang Y."/>
            <person name="Youmans B."/>
            <person name="Ayvaz T."/>
            <person name="Ross M."/>
            <person name="Santibanez J."/>
            <person name="Aqrawi P."/>
            <person name="Gross S."/>
            <person name="Joshi V."/>
            <person name="Fowler G."/>
            <person name="Nazareth L."/>
            <person name="Reid J."/>
            <person name="Worley K."/>
            <person name="Petrosino J."/>
            <person name="Highlander S."/>
            <person name="Gibbs R."/>
        </authorList>
    </citation>
    <scope>NUCLEOTIDE SEQUENCE [LARGE SCALE GENOMIC DNA]</scope>
    <source>
        <strain evidence="7 8">DSM 15829</strain>
    </source>
</reference>
<feature type="region of interest" description="Disordered" evidence="5">
    <location>
        <begin position="546"/>
        <end position="569"/>
    </location>
</feature>
<accession>F1T5W6</accession>
<organism evidence="7 8">
    <name type="scientific">Fannyhessea vaginae DSM 15829</name>
    <dbReference type="NCBI Taxonomy" id="525256"/>
    <lineage>
        <taxon>Bacteria</taxon>
        <taxon>Bacillati</taxon>
        <taxon>Actinomycetota</taxon>
        <taxon>Coriobacteriia</taxon>
        <taxon>Coriobacteriales</taxon>
        <taxon>Atopobiaceae</taxon>
        <taxon>Fannyhessea</taxon>
    </lineage>
</organism>
<feature type="region of interest" description="Disordered" evidence="5">
    <location>
        <begin position="880"/>
        <end position="901"/>
    </location>
</feature>
<dbReference type="GO" id="GO:0016787">
    <property type="term" value="F:hydrolase activity"/>
    <property type="evidence" value="ECO:0007669"/>
    <property type="project" value="UniProtKB-KW"/>
</dbReference>
<dbReference type="SUPFAM" id="SSF69318">
    <property type="entry name" value="Integrin alpha N-terminal domain"/>
    <property type="match status" value="3"/>
</dbReference>
<evidence type="ECO:0000256" key="4">
    <source>
        <dbReference type="ARBA" id="ARBA00023180"/>
    </source>
</evidence>
<name>F1T5W6_9ACTN</name>
<feature type="compositionally biased region" description="Pro residues" evidence="5">
    <location>
        <begin position="551"/>
        <end position="563"/>
    </location>
</feature>
<dbReference type="Proteomes" id="UP000005947">
    <property type="component" value="Unassembled WGS sequence"/>
</dbReference>
<dbReference type="RefSeq" id="WP_006302308.1">
    <property type="nucleotide sequence ID" value="NZ_ACGK02000001.1"/>
</dbReference>
<dbReference type="SMART" id="SM00191">
    <property type="entry name" value="Int_alpha"/>
    <property type="match status" value="7"/>
</dbReference>
<dbReference type="eggNOG" id="COG2931">
    <property type="taxonomic scope" value="Bacteria"/>
</dbReference>
<evidence type="ECO:0000256" key="1">
    <source>
        <dbReference type="ARBA" id="ARBA00022729"/>
    </source>
</evidence>
<dbReference type="GeneID" id="93210953"/>
<dbReference type="PROSITE" id="PS51257">
    <property type="entry name" value="PROKAR_LIPOPROTEIN"/>
    <property type="match status" value="1"/>
</dbReference>
<keyword evidence="4" id="KW-0325">Glycoprotein</keyword>
<evidence type="ECO:0000313" key="7">
    <source>
        <dbReference type="EMBL" id="EGF23250.1"/>
    </source>
</evidence>
<dbReference type="AlphaFoldDB" id="F1T5W6"/>
<evidence type="ECO:0000256" key="5">
    <source>
        <dbReference type="SAM" id="MobiDB-lite"/>
    </source>
</evidence>
<feature type="signal peptide" evidence="6">
    <location>
        <begin position="1"/>
        <end position="24"/>
    </location>
</feature>
<keyword evidence="1 6" id="KW-0732">Signal</keyword>
<keyword evidence="3" id="KW-0378">Hydrolase</keyword>
<dbReference type="EMBL" id="ACGK02000001">
    <property type="protein sequence ID" value="EGF23250.1"/>
    <property type="molecule type" value="Genomic_DNA"/>
</dbReference>
<protein>
    <submittedName>
        <fullName evidence="7">FG-GAP repeat protein</fullName>
    </submittedName>
</protein>
<feature type="compositionally biased region" description="Basic and acidic residues" evidence="5">
    <location>
        <begin position="1111"/>
        <end position="1120"/>
    </location>
</feature>
<dbReference type="InterPro" id="IPR013517">
    <property type="entry name" value="FG-GAP"/>
</dbReference>
<evidence type="ECO:0000256" key="2">
    <source>
        <dbReference type="ARBA" id="ARBA00022737"/>
    </source>
</evidence>
<dbReference type="Pfam" id="PF01839">
    <property type="entry name" value="FG-GAP"/>
    <property type="match status" value="1"/>
</dbReference>
<feature type="region of interest" description="Disordered" evidence="5">
    <location>
        <begin position="61"/>
        <end position="88"/>
    </location>
</feature>
<evidence type="ECO:0000256" key="3">
    <source>
        <dbReference type="ARBA" id="ARBA00022801"/>
    </source>
</evidence>
<keyword evidence="2" id="KW-0677">Repeat</keyword>
<dbReference type="InterPro" id="IPR013519">
    <property type="entry name" value="Int_alpha_beta-p"/>
</dbReference>